<comment type="caution">
    <text evidence="7">The sequence shown here is derived from an EMBL/GenBank/DDBJ whole genome shotgun (WGS) entry which is preliminary data.</text>
</comment>
<sequence>MGQNNKRGSCKDPGPSLGAMTFQMMFNRPLGGILASALSIRWLSPYTVHAVPPISFTQNVLSRKWQAVIGSAIVGFGLGYGMMAALHWTRMQAIATLLSYKGWLFSPRDTSTKLWGIALKLLVGPGPHKLHEFDEVMPHLPVPCLSDTCDRYLMTVKPLLTEDEYLRTEHLIQDLLANDGPLLQDYLIKKSKRTKNWLADWWLTDSYLSSRDPIALNVNFYMMSAVTLEVSTNSLARISNILYDTLRYHEMIKNGTLPPDMIRDIIPTCMDGVRFMMASTRIPGEHIDRLQVYPDSTHIVVISNGVYYKVEMYPLDQDGHRRLMNKHEIRDRIGIICKDSRSANESLPVAVLTAQNRTKWSKDRDVLMMASPEVLETVESAILITVIGNPKPGDMSAMAKEILSGNGGNRWFDKSLVLEVWQDVAMGGGNMEHSGTDATHFAVMWEHVLQLEGYGPDGDLLPLRKGETLRKNLPEPERLNWNIDHQMRETILKAYNEFTKRSGELDLVIMYSDFGRGWMKSRKISPDGFIQMSIQLAFGRMHGCFTKTYEPASHRLFTLGRTDNINPFSMESIAFIKTMHDNNATTEQKVSSLRAAVNLQNHARLEATAGYGCDRHMLGLYCAAREMGRDIPEVFNDKAFRMPIRLSTSQVPSNLGHLELDLIPESITGGFGPTCDNGYGVLYVSVGENMYNFSITSWKSCSETDSRRFGEMIHTAMQELKDLLDGKQVKVVAMKHSNI</sequence>
<dbReference type="Gene3D" id="3.30.559.70">
    <property type="entry name" value="Choline/Carnitine o-acyltransferase, domain 2"/>
    <property type="match status" value="1"/>
</dbReference>
<evidence type="ECO:0000256" key="3">
    <source>
        <dbReference type="ARBA" id="ARBA00023315"/>
    </source>
</evidence>
<protein>
    <recommendedName>
        <fullName evidence="6">Choline/carnitine acyltransferase domain-containing protein</fullName>
    </recommendedName>
</protein>
<reference evidence="7" key="1">
    <citation type="journal article" date="2023" name="Mol. Biol. Evol.">
        <title>Third-Generation Sequencing Reveals the Adaptive Role of the Epigenome in Three Deep-Sea Polychaetes.</title>
        <authorList>
            <person name="Perez M."/>
            <person name="Aroh O."/>
            <person name="Sun Y."/>
            <person name="Lan Y."/>
            <person name="Juniper S.K."/>
            <person name="Young C.R."/>
            <person name="Angers B."/>
            <person name="Qian P.Y."/>
        </authorList>
    </citation>
    <scope>NUCLEOTIDE SEQUENCE</scope>
    <source>
        <strain evidence="7">P08H-3</strain>
    </source>
</reference>
<dbReference type="EMBL" id="JAODUP010000080">
    <property type="protein sequence ID" value="KAK2163393.1"/>
    <property type="molecule type" value="Genomic_DNA"/>
</dbReference>
<proteinExistence type="inferred from homology"/>
<dbReference type="GO" id="GO:0005739">
    <property type="term" value="C:mitochondrion"/>
    <property type="evidence" value="ECO:0007669"/>
    <property type="project" value="TreeGrafter"/>
</dbReference>
<dbReference type="PANTHER" id="PTHR22589">
    <property type="entry name" value="CARNITINE O-ACYLTRANSFERASE"/>
    <property type="match status" value="1"/>
</dbReference>
<dbReference type="GO" id="GO:0009437">
    <property type="term" value="P:carnitine metabolic process"/>
    <property type="evidence" value="ECO:0007669"/>
    <property type="project" value="TreeGrafter"/>
</dbReference>
<evidence type="ECO:0000256" key="2">
    <source>
        <dbReference type="ARBA" id="ARBA00022679"/>
    </source>
</evidence>
<feature type="domain" description="Choline/carnitine acyltransferase" evidence="6">
    <location>
        <begin position="140"/>
        <end position="714"/>
    </location>
</feature>
<comment type="similarity">
    <text evidence="1">Belongs to the carnitine/choline acetyltransferase family.</text>
</comment>
<dbReference type="Proteomes" id="UP001208570">
    <property type="component" value="Unassembled WGS sequence"/>
</dbReference>
<evidence type="ECO:0000259" key="6">
    <source>
        <dbReference type="Pfam" id="PF00755"/>
    </source>
</evidence>
<dbReference type="PANTHER" id="PTHR22589:SF113">
    <property type="entry name" value="CARNITINE O-PALMITOYLTRANSFERASE 1, LIVER ISOFORM-LIKE"/>
    <property type="match status" value="1"/>
</dbReference>
<evidence type="ECO:0000313" key="8">
    <source>
        <dbReference type="Proteomes" id="UP001208570"/>
    </source>
</evidence>
<dbReference type="InterPro" id="IPR039551">
    <property type="entry name" value="Cho/carn_acyl_trans"/>
</dbReference>
<feature type="active site" description="Proton acceptor" evidence="4">
    <location>
        <position position="433"/>
    </location>
</feature>
<keyword evidence="3" id="KW-0012">Acyltransferase</keyword>
<dbReference type="Pfam" id="PF00755">
    <property type="entry name" value="Carn_acyltransf"/>
    <property type="match status" value="1"/>
</dbReference>
<dbReference type="InterPro" id="IPR042231">
    <property type="entry name" value="Cho/carn_acyl_trans_2"/>
</dbReference>
<evidence type="ECO:0000256" key="4">
    <source>
        <dbReference type="PIRSR" id="PIRSR600542-1"/>
    </source>
</evidence>
<dbReference type="InterPro" id="IPR023213">
    <property type="entry name" value="CAT-like_dom_sf"/>
</dbReference>
<name>A0AAD9K3I3_9ANNE</name>
<keyword evidence="5" id="KW-0472">Membrane</keyword>
<keyword evidence="2" id="KW-0808">Transferase</keyword>
<evidence type="ECO:0000256" key="5">
    <source>
        <dbReference type="SAM" id="Phobius"/>
    </source>
</evidence>
<evidence type="ECO:0000256" key="1">
    <source>
        <dbReference type="ARBA" id="ARBA00005232"/>
    </source>
</evidence>
<dbReference type="SUPFAM" id="SSF52777">
    <property type="entry name" value="CoA-dependent acyltransferases"/>
    <property type="match status" value="2"/>
</dbReference>
<keyword evidence="5" id="KW-0812">Transmembrane</keyword>
<evidence type="ECO:0000313" key="7">
    <source>
        <dbReference type="EMBL" id="KAK2163393.1"/>
    </source>
</evidence>
<feature type="transmembrane region" description="Helical" evidence="5">
    <location>
        <begin position="66"/>
        <end position="86"/>
    </location>
</feature>
<dbReference type="Gene3D" id="3.30.559.10">
    <property type="entry name" value="Chloramphenicol acetyltransferase-like domain"/>
    <property type="match status" value="1"/>
</dbReference>
<gene>
    <name evidence="7" type="ORF">LSH36_80g03015</name>
</gene>
<dbReference type="InterPro" id="IPR000542">
    <property type="entry name" value="Carn_acyl_trans"/>
</dbReference>
<dbReference type="GO" id="GO:0006631">
    <property type="term" value="P:fatty acid metabolic process"/>
    <property type="evidence" value="ECO:0007669"/>
    <property type="project" value="TreeGrafter"/>
</dbReference>
<keyword evidence="8" id="KW-1185">Reference proteome</keyword>
<accession>A0AAD9K3I3</accession>
<dbReference type="GO" id="GO:0004095">
    <property type="term" value="F:carnitine O-palmitoyltransferase activity"/>
    <property type="evidence" value="ECO:0007669"/>
    <property type="project" value="TreeGrafter"/>
</dbReference>
<keyword evidence="5" id="KW-1133">Transmembrane helix</keyword>
<organism evidence="7 8">
    <name type="scientific">Paralvinella palmiformis</name>
    <dbReference type="NCBI Taxonomy" id="53620"/>
    <lineage>
        <taxon>Eukaryota</taxon>
        <taxon>Metazoa</taxon>
        <taxon>Spiralia</taxon>
        <taxon>Lophotrochozoa</taxon>
        <taxon>Annelida</taxon>
        <taxon>Polychaeta</taxon>
        <taxon>Sedentaria</taxon>
        <taxon>Canalipalpata</taxon>
        <taxon>Terebellida</taxon>
        <taxon>Terebelliformia</taxon>
        <taxon>Alvinellidae</taxon>
        <taxon>Paralvinella</taxon>
    </lineage>
</organism>
<dbReference type="AlphaFoldDB" id="A0AAD9K3I3"/>